<sequence length="162" mass="18433">MDLQNDPRFFQDNVLNKRLAALSGMSVVSGLMVSVCTGVLEKRKNLNFETWDGRVRCCNFLLLSLVLFLNTVATYVPMAQTYHTYRLETAGPTGFEIASSYYLNRNIVAWRHFSVFCLLNGMTFYLISYGVRLTVSFSEVATNEDDMVEPYCAYVMAWNVGL</sequence>
<evidence type="ECO:0000313" key="3">
    <source>
        <dbReference type="Proteomes" id="UP001642484"/>
    </source>
</evidence>
<feature type="transmembrane region" description="Helical" evidence="1">
    <location>
        <begin position="60"/>
        <end position="78"/>
    </location>
</feature>
<gene>
    <name evidence="2" type="ORF">CCMP2556_LOCUS48819</name>
</gene>
<name>A0ABP0RXR2_9DINO</name>
<accession>A0ABP0RXR2</accession>
<proteinExistence type="predicted"/>
<keyword evidence="1" id="KW-0472">Membrane</keyword>
<evidence type="ECO:0000313" key="2">
    <source>
        <dbReference type="EMBL" id="CAK9104077.1"/>
    </source>
</evidence>
<keyword evidence="3" id="KW-1185">Reference proteome</keyword>
<keyword evidence="1" id="KW-1133">Transmembrane helix</keyword>
<dbReference type="Proteomes" id="UP001642484">
    <property type="component" value="Unassembled WGS sequence"/>
</dbReference>
<feature type="transmembrane region" description="Helical" evidence="1">
    <location>
        <begin position="109"/>
        <end position="127"/>
    </location>
</feature>
<feature type="transmembrane region" description="Helical" evidence="1">
    <location>
        <begin position="20"/>
        <end position="40"/>
    </location>
</feature>
<keyword evidence="1" id="KW-0812">Transmembrane</keyword>
<protein>
    <submittedName>
        <fullName evidence="2">Uncharacterized protein</fullName>
    </submittedName>
</protein>
<reference evidence="2 3" key="1">
    <citation type="submission" date="2024-02" db="EMBL/GenBank/DDBJ databases">
        <authorList>
            <person name="Chen Y."/>
            <person name="Shah S."/>
            <person name="Dougan E. K."/>
            <person name="Thang M."/>
            <person name="Chan C."/>
        </authorList>
    </citation>
    <scope>NUCLEOTIDE SEQUENCE [LARGE SCALE GENOMIC DNA]</scope>
</reference>
<organism evidence="2 3">
    <name type="scientific">Durusdinium trenchii</name>
    <dbReference type="NCBI Taxonomy" id="1381693"/>
    <lineage>
        <taxon>Eukaryota</taxon>
        <taxon>Sar</taxon>
        <taxon>Alveolata</taxon>
        <taxon>Dinophyceae</taxon>
        <taxon>Suessiales</taxon>
        <taxon>Symbiodiniaceae</taxon>
        <taxon>Durusdinium</taxon>
    </lineage>
</organism>
<dbReference type="EMBL" id="CAXAMN010026583">
    <property type="protein sequence ID" value="CAK9104077.1"/>
    <property type="molecule type" value="Genomic_DNA"/>
</dbReference>
<comment type="caution">
    <text evidence="2">The sequence shown here is derived from an EMBL/GenBank/DDBJ whole genome shotgun (WGS) entry which is preliminary data.</text>
</comment>
<evidence type="ECO:0000256" key="1">
    <source>
        <dbReference type="SAM" id="Phobius"/>
    </source>
</evidence>